<dbReference type="GO" id="GO:0004129">
    <property type="term" value="F:cytochrome-c oxidase activity"/>
    <property type="evidence" value="ECO:0007669"/>
    <property type="project" value="UniProtKB-EC"/>
</dbReference>
<protein>
    <recommendedName>
        <fullName evidence="13">Cytochrome aa3 subunit 2</fullName>
    </recommendedName>
</protein>
<evidence type="ECO:0000256" key="11">
    <source>
        <dbReference type="ARBA" id="ARBA00023136"/>
    </source>
</evidence>
<dbReference type="PANTHER" id="PTHR22888:SF9">
    <property type="entry name" value="CYTOCHROME C OXIDASE SUBUNIT 2"/>
    <property type="match status" value="1"/>
</dbReference>
<evidence type="ECO:0000313" key="20">
    <source>
        <dbReference type="Proteomes" id="UP000254925"/>
    </source>
</evidence>
<comment type="catalytic activity">
    <reaction evidence="14">
        <text>4 Fe(II)-[cytochrome c] + O2 + 8 H(+)(in) = 4 Fe(III)-[cytochrome c] + 2 H2O + 4 H(+)(out)</text>
        <dbReference type="Rhea" id="RHEA:11436"/>
        <dbReference type="Rhea" id="RHEA-COMP:10350"/>
        <dbReference type="Rhea" id="RHEA-COMP:14399"/>
        <dbReference type="ChEBI" id="CHEBI:15377"/>
        <dbReference type="ChEBI" id="CHEBI:15378"/>
        <dbReference type="ChEBI" id="CHEBI:15379"/>
        <dbReference type="ChEBI" id="CHEBI:29033"/>
        <dbReference type="ChEBI" id="CHEBI:29034"/>
        <dbReference type="EC" id="7.1.1.9"/>
    </reaction>
</comment>
<dbReference type="PROSITE" id="PS00078">
    <property type="entry name" value="COX2"/>
    <property type="match status" value="1"/>
</dbReference>
<dbReference type="SUPFAM" id="SSF49503">
    <property type="entry name" value="Cupredoxins"/>
    <property type="match status" value="1"/>
</dbReference>
<dbReference type="PROSITE" id="PS50857">
    <property type="entry name" value="COX2_CUA"/>
    <property type="match status" value="1"/>
</dbReference>
<dbReference type="GO" id="GO:0020037">
    <property type="term" value="F:heme binding"/>
    <property type="evidence" value="ECO:0007669"/>
    <property type="project" value="InterPro"/>
</dbReference>
<dbReference type="InterPro" id="IPR045187">
    <property type="entry name" value="CcO_II"/>
</dbReference>
<comment type="subcellular location">
    <subcellularLocation>
        <location evidence="1">Membrane</location>
        <topology evidence="1">Multi-pass membrane protein</topology>
    </subcellularLocation>
</comment>
<evidence type="ECO:0000313" key="19">
    <source>
        <dbReference type="EMBL" id="RDI61211.1"/>
    </source>
</evidence>
<dbReference type="Pfam" id="PF00116">
    <property type="entry name" value="COX2"/>
    <property type="match status" value="1"/>
</dbReference>
<sequence>MHRRLACVFLILPLGACQGWQSALDTHGPAASALEALFWTFLSVLGFVWVLTMGAVALSLRRRRPEGEDPLVTNPRRESRMGWTISGAVALTVVTVLTLTGLSYASQKHLFEKRDDVLTIKVTGHQWWWQVDYEDSQADKRFTTANEIHIPVGEPVLLKLESSDVIHSFWVPSLTGKMDLIPGRQNTLQIQADREGSYRGQCAEFCGWQHAHMGMLIVARPKAEFDGWRDNQIRDATAPQTDERKRGEQIFFSKPCVMCHQVRGTSAGGKVAPDLTHVGSRQYIAAGTLPTTRGNIAAWIVDPQSIKPGAQMPVIKIEPDELDPLVSYLEGLK</sequence>
<dbReference type="PANTHER" id="PTHR22888">
    <property type="entry name" value="CYTOCHROME C OXIDASE, SUBUNIT II"/>
    <property type="match status" value="1"/>
</dbReference>
<dbReference type="GO" id="GO:0005507">
    <property type="term" value="F:copper ion binding"/>
    <property type="evidence" value="ECO:0007669"/>
    <property type="project" value="InterPro"/>
</dbReference>
<dbReference type="Gene3D" id="2.60.40.420">
    <property type="entry name" value="Cupredoxins - blue copper proteins"/>
    <property type="match status" value="1"/>
</dbReference>
<keyword evidence="11 16" id="KW-0472">Membrane</keyword>
<dbReference type="GO" id="GO:0016020">
    <property type="term" value="C:membrane"/>
    <property type="evidence" value="ECO:0007669"/>
    <property type="project" value="UniProtKB-SubCell"/>
</dbReference>
<evidence type="ECO:0000256" key="14">
    <source>
        <dbReference type="ARBA" id="ARBA00047816"/>
    </source>
</evidence>
<dbReference type="NCBIfam" id="TIGR02866">
    <property type="entry name" value="CoxB"/>
    <property type="match status" value="1"/>
</dbReference>
<dbReference type="GO" id="GO:0016491">
    <property type="term" value="F:oxidoreductase activity"/>
    <property type="evidence" value="ECO:0007669"/>
    <property type="project" value="InterPro"/>
</dbReference>
<feature type="domain" description="Cytochrome oxidase subunit II copper A binding" evidence="17">
    <location>
        <begin position="115"/>
        <end position="231"/>
    </location>
</feature>
<evidence type="ECO:0000256" key="15">
    <source>
        <dbReference type="PROSITE-ProRule" id="PRU00433"/>
    </source>
</evidence>
<comment type="caution">
    <text evidence="19">The sequence shown here is derived from an EMBL/GenBank/DDBJ whole genome shotgun (WGS) entry which is preliminary data.</text>
</comment>
<gene>
    <name evidence="19" type="ORF">DES45_102606</name>
</gene>
<proteinExistence type="inferred from homology"/>
<evidence type="ECO:0000256" key="9">
    <source>
        <dbReference type="ARBA" id="ARBA00023004"/>
    </source>
</evidence>
<dbReference type="InterPro" id="IPR008972">
    <property type="entry name" value="Cupredoxin"/>
</dbReference>
<comment type="similarity">
    <text evidence="2">Belongs to the cytochrome c oxidase subunit 2 family.</text>
</comment>
<comment type="function">
    <text evidence="12">Subunits I and II form the functional core of the enzyme complex. Electrons originating in cytochrome c are transferred via heme a and Cu(A) to the binuclear center formed by heme a3 and Cu(B).</text>
</comment>
<feature type="transmembrane region" description="Helical" evidence="16">
    <location>
        <begin position="81"/>
        <end position="105"/>
    </location>
</feature>
<reference evidence="19 20" key="1">
    <citation type="submission" date="2018-07" db="EMBL/GenBank/DDBJ databases">
        <title>Genomic Encyclopedia of Type Strains, Phase IV (KMG-IV): sequencing the most valuable type-strain genomes for metagenomic binning, comparative biology and taxonomic classification.</title>
        <authorList>
            <person name="Goeker M."/>
        </authorList>
    </citation>
    <scope>NUCLEOTIDE SEQUENCE [LARGE SCALE GENOMIC DNA]</scope>
    <source>
        <strain evidence="19 20">DSM 14364</strain>
    </source>
</reference>
<feature type="transmembrane region" description="Helical" evidence="16">
    <location>
        <begin position="38"/>
        <end position="60"/>
    </location>
</feature>
<keyword evidence="4" id="KW-0679">Respiratory chain</keyword>
<dbReference type="RefSeq" id="WP_114769367.1">
    <property type="nucleotide sequence ID" value="NZ_QQBB01000002.1"/>
</dbReference>
<dbReference type="Pfam" id="PF00034">
    <property type="entry name" value="Cytochrom_C"/>
    <property type="match status" value="1"/>
</dbReference>
<dbReference type="InterPro" id="IPR014222">
    <property type="entry name" value="Cyt_c_oxidase_su2"/>
</dbReference>
<evidence type="ECO:0000256" key="1">
    <source>
        <dbReference type="ARBA" id="ARBA00004141"/>
    </source>
</evidence>
<feature type="domain" description="Cytochrome c" evidence="18">
    <location>
        <begin position="242"/>
        <end position="333"/>
    </location>
</feature>
<evidence type="ECO:0000259" key="18">
    <source>
        <dbReference type="PROSITE" id="PS51007"/>
    </source>
</evidence>
<evidence type="ECO:0000256" key="3">
    <source>
        <dbReference type="ARBA" id="ARBA00022448"/>
    </source>
</evidence>
<keyword evidence="20" id="KW-1185">Reference proteome</keyword>
<evidence type="ECO:0000256" key="10">
    <source>
        <dbReference type="ARBA" id="ARBA00023008"/>
    </source>
</evidence>
<dbReference type="InterPro" id="IPR001505">
    <property type="entry name" value="Copper_CuA"/>
</dbReference>
<evidence type="ECO:0000256" key="2">
    <source>
        <dbReference type="ARBA" id="ARBA00007866"/>
    </source>
</evidence>
<dbReference type="InterPro" id="IPR002429">
    <property type="entry name" value="CcO_II-like_C"/>
</dbReference>
<dbReference type="OrthoDB" id="9781261at2"/>
<dbReference type="AlphaFoldDB" id="A0A370HTC7"/>
<dbReference type="CDD" id="cd04213">
    <property type="entry name" value="CuRO_CcO_Caa3_II"/>
    <property type="match status" value="1"/>
</dbReference>
<dbReference type="InterPro" id="IPR009056">
    <property type="entry name" value="Cyt_c-like_dom"/>
</dbReference>
<evidence type="ECO:0000256" key="13">
    <source>
        <dbReference type="ARBA" id="ARBA00031399"/>
    </source>
</evidence>
<evidence type="ECO:0000256" key="7">
    <source>
        <dbReference type="ARBA" id="ARBA00022982"/>
    </source>
</evidence>
<evidence type="ECO:0000256" key="6">
    <source>
        <dbReference type="ARBA" id="ARBA00022723"/>
    </source>
</evidence>
<keyword evidence="9 15" id="KW-0408">Iron</keyword>
<name>A0A370HTC7_9HYPH</name>
<keyword evidence="10" id="KW-0186">Copper</keyword>
<dbReference type="PROSITE" id="PS51007">
    <property type="entry name" value="CYTC"/>
    <property type="match status" value="1"/>
</dbReference>
<evidence type="ECO:0000256" key="8">
    <source>
        <dbReference type="ARBA" id="ARBA00022989"/>
    </source>
</evidence>
<organism evidence="19 20">
    <name type="scientific">Microvirga subterranea</name>
    <dbReference type="NCBI Taxonomy" id="186651"/>
    <lineage>
        <taxon>Bacteria</taxon>
        <taxon>Pseudomonadati</taxon>
        <taxon>Pseudomonadota</taxon>
        <taxon>Alphaproteobacteria</taxon>
        <taxon>Hyphomicrobiales</taxon>
        <taxon>Methylobacteriaceae</taxon>
        <taxon>Microvirga</taxon>
    </lineage>
</organism>
<evidence type="ECO:0000256" key="16">
    <source>
        <dbReference type="SAM" id="Phobius"/>
    </source>
</evidence>
<keyword evidence="5 16" id="KW-0812">Transmembrane</keyword>
<evidence type="ECO:0000259" key="17">
    <source>
        <dbReference type="PROSITE" id="PS50857"/>
    </source>
</evidence>
<keyword evidence="3" id="KW-0813">Transport</keyword>
<evidence type="ECO:0000256" key="5">
    <source>
        <dbReference type="ARBA" id="ARBA00022692"/>
    </source>
</evidence>
<keyword evidence="8 16" id="KW-1133">Transmembrane helix</keyword>
<dbReference type="EMBL" id="QQBB01000002">
    <property type="protein sequence ID" value="RDI61211.1"/>
    <property type="molecule type" value="Genomic_DNA"/>
</dbReference>
<keyword evidence="15" id="KW-0349">Heme</keyword>
<dbReference type="Proteomes" id="UP000254925">
    <property type="component" value="Unassembled WGS sequence"/>
</dbReference>
<keyword evidence="6 15" id="KW-0479">Metal-binding</keyword>
<keyword evidence="7" id="KW-0249">Electron transport</keyword>
<dbReference type="InterPro" id="IPR034236">
    <property type="entry name" value="CuRO_CcO_Caa3_II"/>
</dbReference>
<evidence type="ECO:0000256" key="4">
    <source>
        <dbReference type="ARBA" id="ARBA00022660"/>
    </source>
</evidence>
<dbReference type="GO" id="GO:0042773">
    <property type="term" value="P:ATP synthesis coupled electron transport"/>
    <property type="evidence" value="ECO:0007669"/>
    <property type="project" value="TreeGrafter"/>
</dbReference>
<accession>A0A370HTC7</accession>
<evidence type="ECO:0000256" key="12">
    <source>
        <dbReference type="ARBA" id="ARBA00024688"/>
    </source>
</evidence>